<organism evidence="1 2">
    <name type="scientific">Ancylostoma caninum</name>
    <name type="common">Dog hookworm</name>
    <dbReference type="NCBI Taxonomy" id="29170"/>
    <lineage>
        <taxon>Eukaryota</taxon>
        <taxon>Metazoa</taxon>
        <taxon>Ecdysozoa</taxon>
        <taxon>Nematoda</taxon>
        <taxon>Chromadorea</taxon>
        <taxon>Rhabditida</taxon>
        <taxon>Rhabditina</taxon>
        <taxon>Rhabditomorpha</taxon>
        <taxon>Strongyloidea</taxon>
        <taxon>Ancylostomatidae</taxon>
        <taxon>Ancylostomatinae</taxon>
        <taxon>Ancylostoma</taxon>
    </lineage>
</organism>
<keyword evidence="2" id="KW-1185">Reference proteome</keyword>
<protein>
    <submittedName>
        <fullName evidence="1">Uncharacterized protein</fullName>
    </submittedName>
</protein>
<name>A0A368FBH2_ANCCA</name>
<dbReference type="Proteomes" id="UP000252519">
    <property type="component" value="Unassembled WGS sequence"/>
</dbReference>
<sequence>MTAEFACGYMECTEHQIITYAGNDCFTHRSYSHYGDEPGLNFQKQVRAASQSQLLYVRPLGQSKRNQHESDL</sequence>
<evidence type="ECO:0000313" key="1">
    <source>
        <dbReference type="EMBL" id="RCN28175.1"/>
    </source>
</evidence>
<gene>
    <name evidence="1" type="ORF">ANCCAN_26087</name>
</gene>
<comment type="caution">
    <text evidence="1">The sequence shown here is derived from an EMBL/GenBank/DDBJ whole genome shotgun (WGS) entry which is preliminary data.</text>
</comment>
<accession>A0A368FBH2</accession>
<dbReference type="EMBL" id="JOJR01002933">
    <property type="protein sequence ID" value="RCN28175.1"/>
    <property type="molecule type" value="Genomic_DNA"/>
</dbReference>
<proteinExistence type="predicted"/>
<evidence type="ECO:0000313" key="2">
    <source>
        <dbReference type="Proteomes" id="UP000252519"/>
    </source>
</evidence>
<dbReference type="AlphaFoldDB" id="A0A368FBH2"/>
<reference evidence="1 2" key="1">
    <citation type="submission" date="2014-10" db="EMBL/GenBank/DDBJ databases">
        <title>Draft genome of the hookworm Ancylostoma caninum.</title>
        <authorList>
            <person name="Mitreva M."/>
        </authorList>
    </citation>
    <scope>NUCLEOTIDE SEQUENCE [LARGE SCALE GENOMIC DNA]</scope>
    <source>
        <strain evidence="1 2">Baltimore</strain>
    </source>
</reference>